<dbReference type="Proteomes" id="UP000323164">
    <property type="component" value="Unassembled WGS sequence"/>
</dbReference>
<evidence type="ECO:0000313" key="5">
    <source>
        <dbReference type="EMBL" id="TZF91804.1"/>
    </source>
</evidence>
<dbReference type="Pfam" id="PF25221">
    <property type="entry name" value="5TMH_Lnb"/>
    <property type="match status" value="1"/>
</dbReference>
<accession>A0A5D8ZGL4</accession>
<proteinExistence type="predicted"/>
<sequence>MARPDRRIAAALLALLLLLLGPWASAAPRIGVATMQPGEIFWERFGHDALVVVDPATGAATSYNFGFFDPSEPGFVGNFVHGIMRYRLAALPFDEDMVMYRDEGRGVSIQWLQLSDAQAVSLASALAINARPENAVYRYDYFRDNCSTRVRDAIDSAVGGELRRQLVGRSHGSTYRSEAVRLASPATWMWLGFDVGLGPSADRPLSLWEESFVPMRLAAALREVRIDGHPLVAAEVPVLPHRIAPEPTEAPRAVGSWLAVGVVLGLGLAFAGAGRPRCAAAFALVFWTVSSLLGMLLLFLWLDTVHRFAWANRNLLLLDPLALLALPGAWRLVRGRAPGPLMRRLLPVLTAVALVAVFVSWLESGAQDNARWIALLLPIHAGIWAGLRDTSRPSADSIGP</sequence>
<reference evidence="5 6" key="1">
    <citation type="submission" date="2019-08" db="EMBL/GenBank/DDBJ databases">
        <title>Draft genome sequence of Lysobacter sp. UKS-15.</title>
        <authorList>
            <person name="Im W.-T."/>
        </authorList>
    </citation>
    <scope>NUCLEOTIDE SEQUENCE [LARGE SCALE GENOMIC DNA]</scope>
    <source>
        <strain evidence="5 6">UKS-15</strain>
    </source>
</reference>
<keyword evidence="1" id="KW-0472">Membrane</keyword>
<comment type="caution">
    <text evidence="5">The sequence shown here is derived from an EMBL/GenBank/DDBJ whole genome shotgun (WGS) entry which is preliminary data.</text>
</comment>
<dbReference type="InterPro" id="IPR057436">
    <property type="entry name" value="5TMH_Lnb"/>
</dbReference>
<evidence type="ECO:0000259" key="3">
    <source>
        <dbReference type="Pfam" id="PF13387"/>
    </source>
</evidence>
<dbReference type="Pfam" id="PF13387">
    <property type="entry name" value="Lnb_N"/>
    <property type="match status" value="1"/>
</dbReference>
<organism evidence="5 6">
    <name type="scientific">Cognatilysobacter lacus</name>
    <dbReference type="NCBI Taxonomy" id="1643323"/>
    <lineage>
        <taxon>Bacteria</taxon>
        <taxon>Pseudomonadati</taxon>
        <taxon>Pseudomonadota</taxon>
        <taxon>Gammaproteobacteria</taxon>
        <taxon>Lysobacterales</taxon>
        <taxon>Lysobacteraceae</taxon>
        <taxon>Cognatilysobacter</taxon>
    </lineage>
</organism>
<evidence type="ECO:0000259" key="4">
    <source>
        <dbReference type="Pfam" id="PF25221"/>
    </source>
</evidence>
<feature type="transmembrane region" description="Helical" evidence="1">
    <location>
        <begin position="254"/>
        <end position="273"/>
    </location>
</feature>
<keyword evidence="6" id="KW-1185">Reference proteome</keyword>
<feature type="domain" description="Lnb-like transmembrane" evidence="4">
    <location>
        <begin position="263"/>
        <end position="336"/>
    </location>
</feature>
<gene>
    <name evidence="5" type="ORF">FW784_00200</name>
</gene>
<keyword evidence="2" id="KW-0732">Signal</keyword>
<evidence type="ECO:0000313" key="6">
    <source>
        <dbReference type="Proteomes" id="UP000323164"/>
    </source>
</evidence>
<dbReference type="EMBL" id="VTRV01000002">
    <property type="protein sequence ID" value="TZF91804.1"/>
    <property type="molecule type" value="Genomic_DNA"/>
</dbReference>
<feature type="signal peptide" evidence="2">
    <location>
        <begin position="1"/>
        <end position="26"/>
    </location>
</feature>
<evidence type="ECO:0000256" key="2">
    <source>
        <dbReference type="SAM" id="SignalP"/>
    </source>
</evidence>
<keyword evidence="1" id="KW-0812">Transmembrane</keyword>
<feature type="domain" description="Lnb N-terminal periplasmic" evidence="3">
    <location>
        <begin position="33"/>
        <end position="160"/>
    </location>
</feature>
<keyword evidence="1" id="KW-1133">Transmembrane helix</keyword>
<feature type="transmembrane region" description="Helical" evidence="1">
    <location>
        <begin position="314"/>
        <end position="333"/>
    </location>
</feature>
<feature type="transmembrane region" description="Helical" evidence="1">
    <location>
        <begin position="280"/>
        <end position="302"/>
    </location>
</feature>
<name>A0A5D8ZGL4_9GAMM</name>
<protein>
    <submittedName>
        <fullName evidence="5">DUF4105 domain-containing protein</fullName>
    </submittedName>
</protein>
<feature type="transmembrane region" description="Helical" evidence="1">
    <location>
        <begin position="345"/>
        <end position="364"/>
    </location>
</feature>
<dbReference type="RefSeq" id="WP_149351354.1">
    <property type="nucleotide sequence ID" value="NZ_VTRV01000002.1"/>
</dbReference>
<evidence type="ECO:0000256" key="1">
    <source>
        <dbReference type="SAM" id="Phobius"/>
    </source>
</evidence>
<dbReference type="InterPro" id="IPR025178">
    <property type="entry name" value="Lnb_N"/>
</dbReference>
<feature type="chain" id="PRO_5023079468" evidence="2">
    <location>
        <begin position="27"/>
        <end position="400"/>
    </location>
</feature>
<dbReference type="OrthoDB" id="319167at2"/>
<dbReference type="AlphaFoldDB" id="A0A5D8ZGL4"/>